<dbReference type="Gene3D" id="1.10.150.20">
    <property type="entry name" value="5' to 3' exonuclease, C-terminal subdomain"/>
    <property type="match status" value="1"/>
</dbReference>
<protein>
    <recommendedName>
        <fullName evidence="8">F-box domain-containing protein</fullName>
    </recommendedName>
</protein>
<dbReference type="EMBL" id="MU006289">
    <property type="protein sequence ID" value="KAF2856284.1"/>
    <property type="molecule type" value="Genomic_DNA"/>
</dbReference>
<dbReference type="GO" id="GO:0003697">
    <property type="term" value="F:single-stranded DNA binding"/>
    <property type="evidence" value="ECO:0007669"/>
    <property type="project" value="TreeGrafter"/>
</dbReference>
<dbReference type="GO" id="GO:0006312">
    <property type="term" value="P:mitotic recombination"/>
    <property type="evidence" value="ECO:0007669"/>
    <property type="project" value="TreeGrafter"/>
</dbReference>
<dbReference type="GO" id="GO:0006302">
    <property type="term" value="P:double-strand break repair"/>
    <property type="evidence" value="ECO:0007669"/>
    <property type="project" value="UniProtKB-ARBA"/>
</dbReference>
<comment type="subcellular location">
    <subcellularLocation>
        <location evidence="1">Nucleus</location>
    </subcellularLocation>
</comment>
<dbReference type="Gene3D" id="3.40.50.10130">
    <property type="match status" value="1"/>
</dbReference>
<evidence type="ECO:0000256" key="4">
    <source>
        <dbReference type="ARBA" id="ARBA00023125"/>
    </source>
</evidence>
<dbReference type="GO" id="GO:0000110">
    <property type="term" value="C:nucleotide-excision repair factor 1 complex"/>
    <property type="evidence" value="ECO:0007669"/>
    <property type="project" value="TreeGrafter"/>
</dbReference>
<dbReference type="CDD" id="cd22325">
    <property type="entry name" value="ERCC1_C-like"/>
    <property type="match status" value="1"/>
</dbReference>
<dbReference type="SUPFAM" id="SSF47781">
    <property type="entry name" value="RuvA domain 2-like"/>
    <property type="match status" value="1"/>
</dbReference>
<evidence type="ECO:0000256" key="2">
    <source>
        <dbReference type="ARBA" id="ARBA00008283"/>
    </source>
</evidence>
<dbReference type="OrthoDB" id="10262814at2759"/>
<evidence type="ECO:0000256" key="7">
    <source>
        <dbReference type="SAM" id="MobiDB-lite"/>
    </source>
</evidence>
<feature type="compositionally biased region" description="Polar residues" evidence="7">
    <location>
        <begin position="347"/>
        <end position="357"/>
    </location>
</feature>
<dbReference type="InterPro" id="IPR004579">
    <property type="entry name" value="ERCC1/RAD10/SWI10"/>
</dbReference>
<evidence type="ECO:0000259" key="8">
    <source>
        <dbReference type="PROSITE" id="PS50181"/>
    </source>
</evidence>
<feature type="compositionally biased region" description="Low complexity" evidence="7">
    <location>
        <begin position="10"/>
        <end position="33"/>
    </location>
</feature>
<dbReference type="SUPFAM" id="SSF52980">
    <property type="entry name" value="Restriction endonuclease-like"/>
    <property type="match status" value="1"/>
</dbReference>
<feature type="region of interest" description="Disordered" evidence="7">
    <location>
        <begin position="254"/>
        <end position="290"/>
    </location>
</feature>
<evidence type="ECO:0000313" key="10">
    <source>
        <dbReference type="Proteomes" id="UP000799423"/>
    </source>
</evidence>
<evidence type="ECO:0000256" key="5">
    <source>
        <dbReference type="ARBA" id="ARBA00023204"/>
    </source>
</evidence>
<dbReference type="PANTHER" id="PTHR12749">
    <property type="entry name" value="EXCISION REPAIR CROSS-COMPLEMENTING 1 ERCC1"/>
    <property type="match status" value="1"/>
</dbReference>
<name>A0A6A7BLT8_9PLEO</name>
<sequence length="866" mass="96769">MDDRGSRPGNAAPAATTAASTTANTHANTNAHAHAPKVQQPKPQALPARSGPSSILVSPRQKGNPILNNVRAVAWEYSDIPADYVVGATTCALFLSLKYHRLHPEYIYNRIRDLKGQYSLRILLTMVDIENHEEPLRELSKTSIVNNVTVMLCWSANEAGRYLEQFKIFENAAPTSIRAHQSGSYSEKMVDFITAPRSINKTDAVGLVSNFGSIRTAINATPEEIGLIAGWGDKKVQRWHNAVREPFRVKKAARRAIGREDTRATMSRTESTAEGHDHTPMETAEETTQQRVDETVPLAIDMQRTAPFATTGADADTPPAHRPAEHLNALQSPVDNEDAMRQVENVQTATRQQQPAASQAAKRKQAEEDLSEGVMAALSLTMILEASKATRTPLPHTAVQIVSSFMSRTSIMAPFELFPAELLIAIFAHLDLSDVKAMRKVCKTFGDFLSPALYQSVVACARNQGLGAFQNIAKHPNYSGYVKEIVFDGTVFVENFAKSDDIYHRAEENFVELDTPDLGQKRDRWKRYQVFYQEQEDMKTSGMLLQTLAHALESLPNVSTLVYSPHARVLPIERNDMRDLVPVGFTCYPTADSRRGYTTPDHAFRHLLRAICLANFTGVRRLKIEPARAKVPATELSTEFFDMPTEADLQAGKHLFRNLTDIELNMALRDVNVEHMVAPAQQTTPQLGQPLAILAELLATAKDLQHLTLVVSRFALWDEATNGYYRYLRRFLPQQGMPPTVWTKLQTLSLDGLYASQHEWTGVIKQHCGTLRTVTFRHCKITAGLWAKVVDEIIARSSTVSSFVLHLVSENDVSVSREDRELWEYEGHLVVTDNQERNFIDTNPVKHSVFARSEGQLIDLVLNPYV</sequence>
<dbReference type="PROSITE" id="PS50181">
    <property type="entry name" value="FBOX"/>
    <property type="match status" value="1"/>
</dbReference>
<dbReference type="Pfam" id="PF00646">
    <property type="entry name" value="F-box"/>
    <property type="match status" value="1"/>
</dbReference>
<proteinExistence type="inferred from homology"/>
<keyword evidence="6" id="KW-0539">Nucleus</keyword>
<evidence type="ECO:0000256" key="3">
    <source>
        <dbReference type="ARBA" id="ARBA00022763"/>
    </source>
</evidence>
<evidence type="ECO:0000256" key="1">
    <source>
        <dbReference type="ARBA" id="ARBA00004123"/>
    </source>
</evidence>
<dbReference type="InterPro" id="IPR047260">
    <property type="entry name" value="ERCC1-like_central_dom"/>
</dbReference>
<keyword evidence="10" id="KW-1185">Reference proteome</keyword>
<dbReference type="InterPro" id="IPR010994">
    <property type="entry name" value="RuvA_2-like"/>
</dbReference>
<keyword evidence="4" id="KW-0238">DNA-binding</keyword>
<organism evidence="9 10">
    <name type="scientific">Plenodomus tracheiphilus IPT5</name>
    <dbReference type="NCBI Taxonomy" id="1408161"/>
    <lineage>
        <taxon>Eukaryota</taxon>
        <taxon>Fungi</taxon>
        <taxon>Dikarya</taxon>
        <taxon>Ascomycota</taxon>
        <taxon>Pezizomycotina</taxon>
        <taxon>Dothideomycetes</taxon>
        <taxon>Pleosporomycetidae</taxon>
        <taxon>Pleosporales</taxon>
        <taxon>Pleosporineae</taxon>
        <taxon>Leptosphaeriaceae</taxon>
        <taxon>Plenodomus</taxon>
    </lineage>
</organism>
<dbReference type="NCBIfam" id="TIGR00597">
    <property type="entry name" value="rad10"/>
    <property type="match status" value="1"/>
</dbReference>
<feature type="compositionally biased region" description="Basic and acidic residues" evidence="7">
    <location>
        <begin position="271"/>
        <end position="280"/>
    </location>
</feature>
<feature type="domain" description="F-box" evidence="8">
    <location>
        <begin position="412"/>
        <end position="457"/>
    </location>
</feature>
<dbReference type="GO" id="GO:0070914">
    <property type="term" value="P:UV-damage excision repair"/>
    <property type="evidence" value="ECO:0007669"/>
    <property type="project" value="TreeGrafter"/>
</dbReference>
<keyword evidence="3" id="KW-0227">DNA damage</keyword>
<dbReference type="FunFam" id="3.40.50.10130:FF:000001">
    <property type="entry name" value="DNA excision repair protein ERCC-1"/>
    <property type="match status" value="1"/>
</dbReference>
<dbReference type="GO" id="GO:0003684">
    <property type="term" value="F:damaged DNA binding"/>
    <property type="evidence" value="ECO:0007669"/>
    <property type="project" value="InterPro"/>
</dbReference>
<dbReference type="CDD" id="cd09917">
    <property type="entry name" value="F-box_SF"/>
    <property type="match status" value="1"/>
</dbReference>
<feature type="region of interest" description="Disordered" evidence="7">
    <location>
        <begin position="347"/>
        <end position="368"/>
    </location>
</feature>
<dbReference type="AlphaFoldDB" id="A0A6A7BLT8"/>
<dbReference type="InterPro" id="IPR036047">
    <property type="entry name" value="F-box-like_dom_sf"/>
</dbReference>
<gene>
    <name evidence="9" type="ORF">T440DRAFT_474666</name>
</gene>
<dbReference type="InterPro" id="IPR001810">
    <property type="entry name" value="F-box_dom"/>
</dbReference>
<dbReference type="Proteomes" id="UP000799423">
    <property type="component" value="Unassembled WGS sequence"/>
</dbReference>
<comment type="similarity">
    <text evidence="2">Belongs to the ERCC1/RAD10/SWI10 family.</text>
</comment>
<feature type="region of interest" description="Disordered" evidence="7">
    <location>
        <begin position="1"/>
        <end position="60"/>
    </location>
</feature>
<dbReference type="SUPFAM" id="SSF81383">
    <property type="entry name" value="F-box domain"/>
    <property type="match status" value="1"/>
</dbReference>
<dbReference type="Pfam" id="PF03834">
    <property type="entry name" value="Rad10"/>
    <property type="match status" value="1"/>
</dbReference>
<dbReference type="InterPro" id="IPR011335">
    <property type="entry name" value="Restrct_endonuc-II-like"/>
</dbReference>
<dbReference type="GO" id="GO:0070522">
    <property type="term" value="C:ERCC4-ERCC1 complex"/>
    <property type="evidence" value="ECO:0007669"/>
    <property type="project" value="TreeGrafter"/>
</dbReference>
<evidence type="ECO:0000313" key="9">
    <source>
        <dbReference type="EMBL" id="KAF2856284.1"/>
    </source>
</evidence>
<evidence type="ECO:0000256" key="6">
    <source>
        <dbReference type="ARBA" id="ARBA00023242"/>
    </source>
</evidence>
<accession>A0A6A7BLT8</accession>
<reference evidence="9" key="1">
    <citation type="submission" date="2020-01" db="EMBL/GenBank/DDBJ databases">
        <authorList>
            <consortium name="DOE Joint Genome Institute"/>
            <person name="Haridas S."/>
            <person name="Albert R."/>
            <person name="Binder M."/>
            <person name="Bloem J."/>
            <person name="Labutti K."/>
            <person name="Salamov A."/>
            <person name="Andreopoulos B."/>
            <person name="Baker S.E."/>
            <person name="Barry K."/>
            <person name="Bills G."/>
            <person name="Bluhm B.H."/>
            <person name="Cannon C."/>
            <person name="Castanera R."/>
            <person name="Culley D.E."/>
            <person name="Daum C."/>
            <person name="Ezra D."/>
            <person name="Gonzalez J.B."/>
            <person name="Henrissat B."/>
            <person name="Kuo A."/>
            <person name="Liang C."/>
            <person name="Lipzen A."/>
            <person name="Lutzoni F."/>
            <person name="Magnuson J."/>
            <person name="Mondo S."/>
            <person name="Nolan M."/>
            <person name="Ohm R."/>
            <person name="Pangilinan J."/>
            <person name="Park H.-J."/>
            <person name="Ramirez L."/>
            <person name="Alfaro M."/>
            <person name="Sun H."/>
            <person name="Tritt A."/>
            <person name="Yoshinaga Y."/>
            <person name="Zwiers L.-H."/>
            <person name="Turgeon B.G."/>
            <person name="Goodwin S.B."/>
            <person name="Spatafora J.W."/>
            <person name="Crous P.W."/>
            <person name="Grigoriev I.V."/>
        </authorList>
    </citation>
    <scope>NUCLEOTIDE SEQUENCE</scope>
    <source>
        <strain evidence="9">IPT5</strain>
    </source>
</reference>
<dbReference type="PANTHER" id="PTHR12749:SF0">
    <property type="entry name" value="DNA EXCISION REPAIR PROTEIN ERCC-1"/>
    <property type="match status" value="1"/>
</dbReference>
<keyword evidence="5" id="KW-0234">DNA repair</keyword>